<dbReference type="Proteomes" id="UP000233387">
    <property type="component" value="Unassembled WGS sequence"/>
</dbReference>
<dbReference type="SUPFAM" id="SSF51905">
    <property type="entry name" value="FAD/NAD(P)-binding domain"/>
    <property type="match status" value="1"/>
</dbReference>
<dbReference type="InterPro" id="IPR036188">
    <property type="entry name" value="FAD/NAD-bd_sf"/>
</dbReference>
<dbReference type="Pfam" id="PF05834">
    <property type="entry name" value="Lycopene_cycl"/>
    <property type="match status" value="1"/>
</dbReference>
<protein>
    <submittedName>
        <fullName evidence="2">Lycopene cyclase protein</fullName>
    </submittedName>
</protein>
<gene>
    <name evidence="2" type="ORF">Rain11_0933</name>
</gene>
<evidence type="ECO:0000313" key="2">
    <source>
        <dbReference type="EMBL" id="PKQ69996.1"/>
    </source>
</evidence>
<comment type="caution">
    <text evidence="2">The sequence shown here is derived from an EMBL/GenBank/DDBJ whole genome shotgun (WGS) entry which is preliminary data.</text>
</comment>
<name>A0A2N3II75_9BACT</name>
<keyword evidence="1" id="KW-1133">Transmembrane helix</keyword>
<dbReference type="Gene3D" id="3.50.50.60">
    <property type="entry name" value="FAD/NAD(P)-binding domain"/>
    <property type="match status" value="1"/>
</dbReference>
<evidence type="ECO:0000256" key="1">
    <source>
        <dbReference type="SAM" id="Phobius"/>
    </source>
</evidence>
<dbReference type="OrthoDB" id="24355at2"/>
<keyword evidence="1" id="KW-0812">Transmembrane</keyword>
<reference evidence="2 3" key="1">
    <citation type="submission" date="2017-06" db="EMBL/GenBank/DDBJ databases">
        <title>Raineya orbicola gen. nov., sp. nov. a slightly thermophilic bacterium of the phylum Bacteroidetes and the description of Raineyaceae fam. nov.</title>
        <authorList>
            <person name="Albuquerque L."/>
            <person name="Polonia A.R.M."/>
            <person name="Barroso C."/>
            <person name="Froufe H.J.C."/>
            <person name="Lage O."/>
            <person name="Lobo-Da-Cunha A."/>
            <person name="Egas C."/>
            <person name="Da Costa M.S."/>
        </authorList>
    </citation>
    <scope>NUCLEOTIDE SEQUENCE [LARGE SCALE GENOMIC DNA]</scope>
    <source>
        <strain evidence="2 3">SPSPC-11</strain>
    </source>
</reference>
<proteinExistence type="predicted"/>
<accession>A0A2N3II75</accession>
<organism evidence="2 3">
    <name type="scientific">Raineya orbicola</name>
    <dbReference type="NCBI Taxonomy" id="2016530"/>
    <lineage>
        <taxon>Bacteria</taxon>
        <taxon>Pseudomonadati</taxon>
        <taxon>Bacteroidota</taxon>
        <taxon>Cytophagia</taxon>
        <taxon>Cytophagales</taxon>
        <taxon>Raineyaceae</taxon>
        <taxon>Raineya</taxon>
    </lineage>
</organism>
<feature type="transmembrane region" description="Helical" evidence="1">
    <location>
        <begin position="6"/>
        <end position="22"/>
    </location>
</feature>
<evidence type="ECO:0000313" key="3">
    <source>
        <dbReference type="Proteomes" id="UP000233387"/>
    </source>
</evidence>
<dbReference type="AlphaFoldDB" id="A0A2N3II75"/>
<dbReference type="EMBL" id="NKXO01000012">
    <property type="protein sequence ID" value="PKQ69996.1"/>
    <property type="molecule type" value="Genomic_DNA"/>
</dbReference>
<keyword evidence="1" id="KW-0472">Membrane</keyword>
<keyword evidence="3" id="KW-1185">Reference proteome</keyword>
<sequence length="383" mass="45654">MTYPYVIAGTGAAGLSLAFYLAQTSLRNQKILLIDKNLKNQNDRTWCFWQKKTSPFEEIIFRKWQKIAFFSRFLEKTLDIAPYHYKMIRGIDFYLYTQNFIQKNSDFEFLQAEIYQMQENSDEVILQTSQGEIKARYVFNGLWQLPQNFERKKGYFYWFQHFKGWFLKTQETKFEADKMYYMDFRVPQKEREVRFGYVLPFSSQEALVEFTVFSNHLLGSQEYLTELQNYTENILGLQNYEISETEFGVIPMFDEPFLSQKSQRIIPIGTRAGAAKASTGFAFDRIQRQTHFIAENLAKSGKAILPKEKPLYHLYDSALLNVIEHNRMSSERVFSILFAKHPIQRIFRFLDEESNWYEDVQIMNAMPWKPFLQAIFENWKNRS</sequence>
<dbReference type="RefSeq" id="WP_101358201.1">
    <property type="nucleotide sequence ID" value="NZ_NKXO01000012.1"/>
</dbReference>